<feature type="compositionally biased region" description="Basic and acidic residues" evidence="1">
    <location>
        <begin position="51"/>
        <end position="68"/>
    </location>
</feature>
<keyword evidence="2" id="KW-0812">Transmembrane</keyword>
<evidence type="ECO:0000256" key="1">
    <source>
        <dbReference type="SAM" id="MobiDB-lite"/>
    </source>
</evidence>
<evidence type="ECO:0000313" key="3">
    <source>
        <dbReference type="EMBL" id="OAE23979.1"/>
    </source>
</evidence>
<dbReference type="EMBL" id="LVLJ01002698">
    <property type="protein sequence ID" value="OAE23979.1"/>
    <property type="molecule type" value="Genomic_DNA"/>
</dbReference>
<protein>
    <submittedName>
        <fullName evidence="3">Uncharacterized protein</fullName>
    </submittedName>
</protein>
<evidence type="ECO:0000256" key="2">
    <source>
        <dbReference type="SAM" id="Phobius"/>
    </source>
</evidence>
<comment type="caution">
    <text evidence="3">The sequence shown here is derived from an EMBL/GenBank/DDBJ whole genome shotgun (WGS) entry which is preliminary data.</text>
</comment>
<dbReference type="AlphaFoldDB" id="A0A176VT41"/>
<feature type="region of interest" description="Disordered" evidence="1">
    <location>
        <begin position="1"/>
        <end position="89"/>
    </location>
</feature>
<evidence type="ECO:0000313" key="4">
    <source>
        <dbReference type="Proteomes" id="UP000077202"/>
    </source>
</evidence>
<feature type="compositionally biased region" description="Basic residues" evidence="1">
    <location>
        <begin position="129"/>
        <end position="138"/>
    </location>
</feature>
<organism evidence="3 4">
    <name type="scientific">Marchantia polymorpha subsp. ruderalis</name>
    <dbReference type="NCBI Taxonomy" id="1480154"/>
    <lineage>
        <taxon>Eukaryota</taxon>
        <taxon>Viridiplantae</taxon>
        <taxon>Streptophyta</taxon>
        <taxon>Embryophyta</taxon>
        <taxon>Marchantiophyta</taxon>
        <taxon>Marchantiopsida</taxon>
        <taxon>Marchantiidae</taxon>
        <taxon>Marchantiales</taxon>
        <taxon>Marchantiaceae</taxon>
        <taxon>Marchantia</taxon>
    </lineage>
</organism>
<keyword evidence="2" id="KW-0472">Membrane</keyword>
<proteinExistence type="predicted"/>
<name>A0A176VT41_MARPO</name>
<feature type="compositionally biased region" description="Basic and acidic residues" evidence="1">
    <location>
        <begin position="114"/>
        <end position="128"/>
    </location>
</feature>
<keyword evidence="4" id="KW-1185">Reference proteome</keyword>
<feature type="region of interest" description="Disordered" evidence="1">
    <location>
        <begin position="101"/>
        <end position="187"/>
    </location>
</feature>
<dbReference type="Proteomes" id="UP000077202">
    <property type="component" value="Unassembled WGS sequence"/>
</dbReference>
<keyword evidence="2" id="KW-1133">Transmembrane helix</keyword>
<reference evidence="3" key="1">
    <citation type="submission" date="2016-03" db="EMBL/GenBank/DDBJ databases">
        <title>Mechanisms controlling the formation of the plant cell surface in tip-growing cells are functionally conserved among land plants.</title>
        <authorList>
            <person name="Honkanen S."/>
            <person name="Jones V.A."/>
            <person name="Morieri G."/>
            <person name="Champion C."/>
            <person name="Hetherington A.J."/>
            <person name="Kelly S."/>
            <person name="Saint-Marcoux D."/>
            <person name="Proust H."/>
            <person name="Prescott H."/>
            <person name="Dolan L."/>
        </authorList>
    </citation>
    <scope>NUCLEOTIDE SEQUENCE [LARGE SCALE GENOMIC DNA]</scope>
    <source>
        <tissue evidence="3">Whole gametophyte</tissue>
    </source>
</reference>
<accession>A0A176VT41</accession>
<feature type="compositionally biased region" description="Basic and acidic residues" evidence="1">
    <location>
        <begin position="139"/>
        <end position="164"/>
    </location>
</feature>
<gene>
    <name evidence="3" type="ORF">AXG93_4625s1050</name>
</gene>
<feature type="transmembrane region" description="Helical" evidence="2">
    <location>
        <begin position="215"/>
        <end position="237"/>
    </location>
</feature>
<sequence length="254" mass="27978">MRRAKKEQLAVRAGGRGLEPDDHARAVEYCADMSKARSSKTNLRTRSGPRRSTESKCGSESKELHSSNDDDDNVAWIPGMPWTEGRKEGRRGWGNLVAVRTSIPPSIPPPLLNDGKKQTWKRREEGRKERKKEKRKKEGRKEGKKERKKERNGGREGREGRAGEGRAMTATRGEGEGGEEEGGGGGGIDALYTESGFRFLREEVTRRQAPAFHLIALRVLLFAASAAGAAAAGGGCLMERALCLRRYDVMAGMQ</sequence>